<dbReference type="Pfam" id="PF17419">
    <property type="entry name" value="MauJ"/>
    <property type="match status" value="1"/>
</dbReference>
<evidence type="ECO:0000313" key="1">
    <source>
        <dbReference type="EMBL" id="MET4721812.1"/>
    </source>
</evidence>
<dbReference type="InterPro" id="IPR035383">
    <property type="entry name" value="MauJ"/>
</dbReference>
<protein>
    <recommendedName>
        <fullName evidence="3">Apea-like HEPN domain-containing protein</fullName>
    </recommendedName>
</protein>
<gene>
    <name evidence="1" type="ORF">ABIF63_005918</name>
</gene>
<dbReference type="EMBL" id="JBEPTQ010000002">
    <property type="protein sequence ID" value="MET4721812.1"/>
    <property type="molecule type" value="Genomic_DNA"/>
</dbReference>
<proteinExistence type="predicted"/>
<accession>A0ABV2RZU5</accession>
<sequence length="346" mass="39299">MPIWIADFWIESTLVLSTSQPELRLKLPDCEISFQNARQSALPSEALSAQIVLHANSIADAEELANRRIREVLDVLSFTTSSPFKVSRPRFLMDWTPGLTIRQQYAYGHDNLADRWPDLASEHLQTVADLESLNSIRELKTPLRWYGAGTRASIAEDQFQYFWLALELIAEITKTSDRVTDKCQRCRGDLFCPACNAISEHRPFPKQAIEALFTKLNVSKEKQRDLFKIRNGIVHGRTRSEVEAEIRADQPEFEISDAIDFIWQTAFMAILNALKIPQSRIDHLAFGAPDSIVTRTLTFKALMHIGMKGDPNEPRLEDVVVPEVTAIRVNERGEPIDPLTGERKTD</sequence>
<dbReference type="RefSeq" id="WP_354268943.1">
    <property type="nucleotide sequence ID" value="NZ_JBEPTQ010000002.1"/>
</dbReference>
<keyword evidence="2" id="KW-1185">Reference proteome</keyword>
<reference evidence="1 2" key="1">
    <citation type="submission" date="2024-06" db="EMBL/GenBank/DDBJ databases">
        <title>Genomic Encyclopedia of Type Strains, Phase V (KMG-V): Genome sequencing to study the core and pangenomes of soil and plant-associated prokaryotes.</title>
        <authorList>
            <person name="Whitman W."/>
        </authorList>
    </citation>
    <scope>NUCLEOTIDE SEQUENCE [LARGE SCALE GENOMIC DNA]</scope>
    <source>
        <strain evidence="1 2">USDA 160</strain>
    </source>
</reference>
<evidence type="ECO:0000313" key="2">
    <source>
        <dbReference type="Proteomes" id="UP001549291"/>
    </source>
</evidence>
<organism evidence="1 2">
    <name type="scientific">Bradyrhizobium japonicum</name>
    <dbReference type="NCBI Taxonomy" id="375"/>
    <lineage>
        <taxon>Bacteria</taxon>
        <taxon>Pseudomonadati</taxon>
        <taxon>Pseudomonadota</taxon>
        <taxon>Alphaproteobacteria</taxon>
        <taxon>Hyphomicrobiales</taxon>
        <taxon>Nitrobacteraceae</taxon>
        <taxon>Bradyrhizobium</taxon>
    </lineage>
</organism>
<dbReference type="Proteomes" id="UP001549291">
    <property type="component" value="Unassembled WGS sequence"/>
</dbReference>
<name>A0ABV2RZU5_BRAJP</name>
<comment type="caution">
    <text evidence="1">The sequence shown here is derived from an EMBL/GenBank/DDBJ whole genome shotgun (WGS) entry which is preliminary data.</text>
</comment>
<evidence type="ECO:0008006" key="3">
    <source>
        <dbReference type="Google" id="ProtNLM"/>
    </source>
</evidence>